<dbReference type="EMBL" id="MU394443">
    <property type="protein sequence ID" value="KAI6080452.1"/>
    <property type="molecule type" value="Genomic_DNA"/>
</dbReference>
<sequence>MYLAELLVVALVGTAYAGCFGDGEQWKDDKDLALHMAKQLCKDNNLLQTYYVGKDKDQHWREICINHNNRHITFRIDNINTADATLKSDPCYDGLQKEINGCSYGGSSSYTNWAYKSNIDAGDCPSDCGTYCYHVSPIVQPGHE</sequence>
<gene>
    <name evidence="1" type="ORF">F4821DRAFT_265895</name>
</gene>
<name>A0ACC0CJA9_9PEZI</name>
<reference evidence="1 2" key="1">
    <citation type="journal article" date="2022" name="New Phytol.">
        <title>Ecological generalism drives hyperdiversity of secondary metabolite gene clusters in xylarialean endophytes.</title>
        <authorList>
            <person name="Franco M.E.E."/>
            <person name="Wisecaver J.H."/>
            <person name="Arnold A.E."/>
            <person name="Ju Y.M."/>
            <person name="Slot J.C."/>
            <person name="Ahrendt S."/>
            <person name="Moore L.P."/>
            <person name="Eastman K.E."/>
            <person name="Scott K."/>
            <person name="Konkel Z."/>
            <person name="Mondo S.J."/>
            <person name="Kuo A."/>
            <person name="Hayes R.D."/>
            <person name="Haridas S."/>
            <person name="Andreopoulos B."/>
            <person name="Riley R."/>
            <person name="LaButti K."/>
            <person name="Pangilinan J."/>
            <person name="Lipzen A."/>
            <person name="Amirebrahimi M."/>
            <person name="Yan J."/>
            <person name="Adam C."/>
            <person name="Keymanesh K."/>
            <person name="Ng V."/>
            <person name="Louie K."/>
            <person name="Northen T."/>
            <person name="Drula E."/>
            <person name="Henrissat B."/>
            <person name="Hsieh H.M."/>
            <person name="Youens-Clark K."/>
            <person name="Lutzoni F."/>
            <person name="Miadlikowska J."/>
            <person name="Eastwood D.C."/>
            <person name="Hamelin R.C."/>
            <person name="Grigoriev I.V."/>
            <person name="U'Ren J.M."/>
        </authorList>
    </citation>
    <scope>NUCLEOTIDE SEQUENCE [LARGE SCALE GENOMIC DNA]</scope>
    <source>
        <strain evidence="1 2">ER1909</strain>
    </source>
</reference>
<accession>A0ACC0CJA9</accession>
<evidence type="ECO:0000313" key="2">
    <source>
        <dbReference type="Proteomes" id="UP001497680"/>
    </source>
</evidence>
<dbReference type="Proteomes" id="UP001497680">
    <property type="component" value="Unassembled WGS sequence"/>
</dbReference>
<proteinExistence type="predicted"/>
<comment type="caution">
    <text evidence="1">The sequence shown here is derived from an EMBL/GenBank/DDBJ whole genome shotgun (WGS) entry which is preliminary data.</text>
</comment>
<protein>
    <submittedName>
        <fullName evidence="1">Uncharacterized protein</fullName>
    </submittedName>
</protein>
<organism evidence="1 2">
    <name type="scientific">Hypoxylon rubiginosum</name>
    <dbReference type="NCBI Taxonomy" id="110542"/>
    <lineage>
        <taxon>Eukaryota</taxon>
        <taxon>Fungi</taxon>
        <taxon>Dikarya</taxon>
        <taxon>Ascomycota</taxon>
        <taxon>Pezizomycotina</taxon>
        <taxon>Sordariomycetes</taxon>
        <taxon>Xylariomycetidae</taxon>
        <taxon>Xylariales</taxon>
        <taxon>Hypoxylaceae</taxon>
        <taxon>Hypoxylon</taxon>
    </lineage>
</organism>
<evidence type="ECO:0000313" key="1">
    <source>
        <dbReference type="EMBL" id="KAI6080452.1"/>
    </source>
</evidence>
<keyword evidence="2" id="KW-1185">Reference proteome</keyword>